<protein>
    <submittedName>
        <fullName evidence="3">CAAX amino terminal protease family</fullName>
    </submittedName>
</protein>
<dbReference type="HOGENOM" id="CLU_062525_1_0_3"/>
<name>K9P7S3_CYAGP</name>
<sequence>MGPRWSGTLLYVPLLYGLGWLLVRPLGGLAPGLRPDQVDLAGAVVALVLLLLTLPLRLRRAWGESHPWRALGVLAPLPAVLGAFGRGLLRALALLALVVIALLASGGARWIGPAGLEGGEVLNALALVVGVGFAEELVFRGWLWGELRLQMAPRAALLLQAAIFALVHPWSRAGWLGAVGLLGGLSLLGVNLALHRLEDRGVLWGAVGLHGGLVGGWFALQAGLLEVVPQAQAWLAGPGTPPNPLGGVVGWIGMGGVLALMAHTRPQKPAT</sequence>
<evidence type="ECO:0000256" key="1">
    <source>
        <dbReference type="SAM" id="Phobius"/>
    </source>
</evidence>
<feature type="transmembrane region" description="Helical" evidence="1">
    <location>
        <begin position="38"/>
        <end position="56"/>
    </location>
</feature>
<dbReference type="STRING" id="292564.Cyagr_1876"/>
<gene>
    <name evidence="3" type="ordered locus">Cyagr_1876</name>
</gene>
<organism evidence="3 4">
    <name type="scientific">Cyanobium gracile (strain ATCC 27147 / PCC 6307)</name>
    <dbReference type="NCBI Taxonomy" id="292564"/>
    <lineage>
        <taxon>Bacteria</taxon>
        <taxon>Bacillati</taxon>
        <taxon>Cyanobacteriota</taxon>
        <taxon>Cyanophyceae</taxon>
        <taxon>Synechococcales</taxon>
        <taxon>Prochlorococcaceae</taxon>
        <taxon>Cyanobium</taxon>
    </lineage>
</organism>
<dbReference type="GO" id="GO:0006508">
    <property type="term" value="P:proteolysis"/>
    <property type="evidence" value="ECO:0007669"/>
    <property type="project" value="UniProtKB-KW"/>
</dbReference>
<dbReference type="EMBL" id="CP003495">
    <property type="protein sequence ID" value="AFY29013.1"/>
    <property type="molecule type" value="Genomic_DNA"/>
</dbReference>
<feature type="transmembrane region" description="Helical" evidence="1">
    <location>
        <begin position="92"/>
        <end position="112"/>
    </location>
</feature>
<evidence type="ECO:0000313" key="4">
    <source>
        <dbReference type="Proteomes" id="UP000010388"/>
    </source>
</evidence>
<dbReference type="RefSeq" id="WP_015109462.1">
    <property type="nucleotide sequence ID" value="NC_019675.1"/>
</dbReference>
<dbReference type="eggNOG" id="COG1266">
    <property type="taxonomic scope" value="Bacteria"/>
</dbReference>
<feature type="transmembrane region" description="Helical" evidence="1">
    <location>
        <begin position="244"/>
        <end position="262"/>
    </location>
</feature>
<dbReference type="AlphaFoldDB" id="K9P7S3"/>
<keyword evidence="3" id="KW-0645">Protease</keyword>
<feature type="domain" description="CAAX prenyl protease 2/Lysostaphin resistance protein A-like" evidence="2">
    <location>
        <begin position="120"/>
        <end position="212"/>
    </location>
</feature>
<evidence type="ECO:0000259" key="2">
    <source>
        <dbReference type="Pfam" id="PF02517"/>
    </source>
</evidence>
<feature type="transmembrane region" description="Helical" evidence="1">
    <location>
        <begin position="6"/>
        <end position="26"/>
    </location>
</feature>
<feature type="transmembrane region" description="Helical" evidence="1">
    <location>
        <begin position="201"/>
        <end position="224"/>
    </location>
</feature>
<keyword evidence="1" id="KW-1133">Transmembrane helix</keyword>
<dbReference type="GO" id="GO:0080120">
    <property type="term" value="P:CAAX-box protein maturation"/>
    <property type="evidence" value="ECO:0007669"/>
    <property type="project" value="UniProtKB-ARBA"/>
</dbReference>
<dbReference type="PATRIC" id="fig|292564.3.peg.1784"/>
<dbReference type="KEGG" id="cgc:Cyagr_1876"/>
<keyword evidence="3" id="KW-0378">Hydrolase</keyword>
<proteinExistence type="predicted"/>
<dbReference type="Proteomes" id="UP000010388">
    <property type="component" value="Chromosome"/>
</dbReference>
<dbReference type="Pfam" id="PF02517">
    <property type="entry name" value="Rce1-like"/>
    <property type="match status" value="1"/>
</dbReference>
<keyword evidence="1" id="KW-0472">Membrane</keyword>
<dbReference type="PANTHER" id="PTHR39430">
    <property type="entry name" value="MEMBRANE-ASSOCIATED PROTEASE-RELATED"/>
    <property type="match status" value="1"/>
</dbReference>
<dbReference type="PANTHER" id="PTHR39430:SF1">
    <property type="entry name" value="PROTEASE"/>
    <property type="match status" value="1"/>
</dbReference>
<reference evidence="4" key="1">
    <citation type="journal article" date="2013" name="Proc. Natl. Acad. Sci. U.S.A.">
        <title>Improving the coverage of the cyanobacterial phylum using diversity-driven genome sequencing.</title>
        <authorList>
            <person name="Shih P.M."/>
            <person name="Wu D."/>
            <person name="Latifi A."/>
            <person name="Axen S.D."/>
            <person name="Fewer D.P."/>
            <person name="Talla E."/>
            <person name="Calteau A."/>
            <person name="Cai F."/>
            <person name="Tandeau de Marsac N."/>
            <person name="Rippka R."/>
            <person name="Herdman M."/>
            <person name="Sivonen K."/>
            <person name="Coursin T."/>
            <person name="Laurent T."/>
            <person name="Goodwin L."/>
            <person name="Nolan M."/>
            <person name="Davenport K.W."/>
            <person name="Han C.S."/>
            <person name="Rubin E.M."/>
            <person name="Eisen J.A."/>
            <person name="Woyke T."/>
            <person name="Gugger M."/>
            <person name="Kerfeld C.A."/>
        </authorList>
    </citation>
    <scope>NUCLEOTIDE SEQUENCE [LARGE SCALE GENOMIC DNA]</scope>
    <source>
        <strain evidence="4">ATCC 27147 / PCC 6307</strain>
    </source>
</reference>
<keyword evidence="1" id="KW-0812">Transmembrane</keyword>
<evidence type="ECO:0000313" key="3">
    <source>
        <dbReference type="EMBL" id="AFY29013.1"/>
    </source>
</evidence>
<dbReference type="GO" id="GO:0004175">
    <property type="term" value="F:endopeptidase activity"/>
    <property type="evidence" value="ECO:0007669"/>
    <property type="project" value="UniProtKB-ARBA"/>
</dbReference>
<accession>K9P7S3</accession>
<feature type="transmembrane region" description="Helical" evidence="1">
    <location>
        <begin position="173"/>
        <end position="194"/>
    </location>
</feature>
<dbReference type="InterPro" id="IPR003675">
    <property type="entry name" value="Rce1/LyrA-like_dom"/>
</dbReference>